<evidence type="ECO:0000313" key="3">
    <source>
        <dbReference type="Proteomes" id="UP001054252"/>
    </source>
</evidence>
<keyword evidence="3" id="KW-1185">Reference proteome</keyword>
<name>A0AAV5IBX5_9ROSI</name>
<proteinExistence type="predicted"/>
<evidence type="ECO:0000313" key="2">
    <source>
        <dbReference type="EMBL" id="GKU95174.1"/>
    </source>
</evidence>
<comment type="caution">
    <text evidence="2">The sequence shown here is derived from an EMBL/GenBank/DDBJ whole genome shotgun (WGS) entry which is preliminary data.</text>
</comment>
<dbReference type="AlphaFoldDB" id="A0AAV5IBX5"/>
<organism evidence="2 3">
    <name type="scientific">Rubroshorea leprosula</name>
    <dbReference type="NCBI Taxonomy" id="152421"/>
    <lineage>
        <taxon>Eukaryota</taxon>
        <taxon>Viridiplantae</taxon>
        <taxon>Streptophyta</taxon>
        <taxon>Embryophyta</taxon>
        <taxon>Tracheophyta</taxon>
        <taxon>Spermatophyta</taxon>
        <taxon>Magnoliopsida</taxon>
        <taxon>eudicotyledons</taxon>
        <taxon>Gunneridae</taxon>
        <taxon>Pentapetalae</taxon>
        <taxon>rosids</taxon>
        <taxon>malvids</taxon>
        <taxon>Malvales</taxon>
        <taxon>Dipterocarpaceae</taxon>
        <taxon>Rubroshorea</taxon>
    </lineage>
</organism>
<reference evidence="2 3" key="1">
    <citation type="journal article" date="2021" name="Commun. Biol.">
        <title>The genome of Shorea leprosula (Dipterocarpaceae) highlights the ecological relevance of drought in aseasonal tropical rainforests.</title>
        <authorList>
            <person name="Ng K.K.S."/>
            <person name="Kobayashi M.J."/>
            <person name="Fawcett J.A."/>
            <person name="Hatakeyama M."/>
            <person name="Paape T."/>
            <person name="Ng C.H."/>
            <person name="Ang C.C."/>
            <person name="Tnah L.H."/>
            <person name="Lee C.T."/>
            <person name="Nishiyama T."/>
            <person name="Sese J."/>
            <person name="O'Brien M.J."/>
            <person name="Copetti D."/>
            <person name="Mohd Noor M.I."/>
            <person name="Ong R.C."/>
            <person name="Putra M."/>
            <person name="Sireger I.Z."/>
            <person name="Indrioko S."/>
            <person name="Kosugi Y."/>
            <person name="Izuno A."/>
            <person name="Isagi Y."/>
            <person name="Lee S.L."/>
            <person name="Shimizu K.K."/>
        </authorList>
    </citation>
    <scope>NUCLEOTIDE SEQUENCE [LARGE SCALE GENOMIC DNA]</scope>
    <source>
        <strain evidence="2">214</strain>
    </source>
</reference>
<gene>
    <name evidence="2" type="ORF">SLEP1_g8567</name>
</gene>
<feature type="signal peptide" evidence="1">
    <location>
        <begin position="1"/>
        <end position="23"/>
    </location>
</feature>
<protein>
    <submittedName>
        <fullName evidence="2">Uncharacterized protein</fullName>
    </submittedName>
</protein>
<sequence length="77" mass="8453">MVPCKRLLLVAFLLLWSISISISISAEARSLPVGARNEGEKDHEIVGTVKVQVTFPANEDLVTMDYPPAKNNPPIHN</sequence>
<keyword evidence="1" id="KW-0732">Signal</keyword>
<accession>A0AAV5IBX5</accession>
<evidence type="ECO:0000256" key="1">
    <source>
        <dbReference type="SAM" id="SignalP"/>
    </source>
</evidence>
<dbReference type="Pfam" id="PF21529">
    <property type="entry name" value="GLV1-2"/>
    <property type="match status" value="1"/>
</dbReference>
<dbReference type="EMBL" id="BPVZ01000008">
    <property type="protein sequence ID" value="GKU95174.1"/>
    <property type="molecule type" value="Genomic_DNA"/>
</dbReference>
<dbReference type="InterPro" id="IPR049306">
    <property type="entry name" value="GLV1-2"/>
</dbReference>
<dbReference type="Proteomes" id="UP001054252">
    <property type="component" value="Unassembled WGS sequence"/>
</dbReference>
<feature type="chain" id="PRO_5043416810" evidence="1">
    <location>
        <begin position="24"/>
        <end position="77"/>
    </location>
</feature>